<reference evidence="12 13" key="1">
    <citation type="journal article" date="2018" name="Arch. Microbiol.">
        <title>New insights into the metabolic potential of the phototrophic purple bacterium Rhodopila globiformis DSM 161(T) from its draft genome sequence and evidence for a vanadium-dependent nitrogenase.</title>
        <authorList>
            <person name="Imhoff J.F."/>
            <person name="Rahn T."/>
            <person name="Kunzel S."/>
            <person name="Neulinger S.C."/>
        </authorList>
    </citation>
    <scope>NUCLEOTIDE SEQUENCE [LARGE SCALE GENOMIC DNA]</scope>
    <source>
        <strain evidence="12 13">DSM 16996</strain>
    </source>
</reference>
<comment type="subcellular location">
    <subcellularLocation>
        <location evidence="1">Cytoplasm</location>
    </subcellularLocation>
</comment>
<dbReference type="GO" id="GO:0016740">
    <property type="term" value="F:transferase activity"/>
    <property type="evidence" value="ECO:0007669"/>
    <property type="project" value="UniProtKB-KW"/>
</dbReference>
<evidence type="ECO:0000313" key="12">
    <source>
        <dbReference type="EMBL" id="PPQ26116.1"/>
    </source>
</evidence>
<dbReference type="Gene3D" id="3.90.1200.10">
    <property type="match status" value="1"/>
</dbReference>
<keyword evidence="12" id="KW-0808">Transferase</keyword>
<dbReference type="OrthoDB" id="9809275at2"/>
<dbReference type="SUPFAM" id="SSF52540">
    <property type="entry name" value="P-loop containing nucleoside triphosphate hydrolases"/>
    <property type="match status" value="1"/>
</dbReference>
<evidence type="ECO:0000256" key="7">
    <source>
        <dbReference type="ARBA" id="ARBA00022741"/>
    </source>
</evidence>
<evidence type="ECO:0000313" key="13">
    <source>
        <dbReference type="Proteomes" id="UP000239089"/>
    </source>
</evidence>
<evidence type="ECO:0000256" key="3">
    <source>
        <dbReference type="ARBA" id="ARBA00019010"/>
    </source>
</evidence>
<dbReference type="PANTHER" id="PTHR33540:SF2">
    <property type="entry name" value="TRNA THREONYLCARBAMOYLADENOSINE BIOSYNTHESIS PROTEIN TSAE"/>
    <property type="match status" value="1"/>
</dbReference>
<protein>
    <recommendedName>
        <fullName evidence="3">tRNA threonylcarbamoyladenosine biosynthesis protein TsaE</fullName>
    </recommendedName>
    <alternativeName>
        <fullName evidence="10">t(6)A37 threonylcarbamoyladenosine biosynthesis protein TsaE</fullName>
    </alternativeName>
</protein>
<feature type="domain" description="Aminoglycoside phosphotransferase" evidence="11">
    <location>
        <begin position="177"/>
        <end position="422"/>
    </location>
</feature>
<comment type="similarity">
    <text evidence="2">Belongs to the TsaE family.</text>
</comment>
<dbReference type="GO" id="GO:0046872">
    <property type="term" value="F:metal ion binding"/>
    <property type="evidence" value="ECO:0007669"/>
    <property type="project" value="UniProtKB-KW"/>
</dbReference>
<dbReference type="InterPro" id="IPR011009">
    <property type="entry name" value="Kinase-like_dom_sf"/>
</dbReference>
<evidence type="ECO:0000256" key="1">
    <source>
        <dbReference type="ARBA" id="ARBA00004496"/>
    </source>
</evidence>
<dbReference type="InterPro" id="IPR002575">
    <property type="entry name" value="Aminoglycoside_PTrfase"/>
</dbReference>
<dbReference type="PANTHER" id="PTHR33540">
    <property type="entry name" value="TRNA THREONYLCARBAMOYLADENOSINE BIOSYNTHESIS PROTEIN TSAE"/>
    <property type="match status" value="1"/>
</dbReference>
<dbReference type="Pfam" id="PF02367">
    <property type="entry name" value="TsaE"/>
    <property type="match status" value="1"/>
</dbReference>
<evidence type="ECO:0000259" key="11">
    <source>
        <dbReference type="Pfam" id="PF01636"/>
    </source>
</evidence>
<evidence type="ECO:0000256" key="4">
    <source>
        <dbReference type="ARBA" id="ARBA00022490"/>
    </source>
</evidence>
<accession>A0A2S6MUS3</accession>
<comment type="caution">
    <text evidence="12">The sequence shown here is derived from an EMBL/GenBank/DDBJ whole genome shotgun (WGS) entry which is preliminary data.</text>
</comment>
<dbReference type="GO" id="GO:0005524">
    <property type="term" value="F:ATP binding"/>
    <property type="evidence" value="ECO:0007669"/>
    <property type="project" value="UniProtKB-KW"/>
</dbReference>
<dbReference type="InterPro" id="IPR027417">
    <property type="entry name" value="P-loop_NTPase"/>
</dbReference>
<dbReference type="Proteomes" id="UP000239089">
    <property type="component" value="Unassembled WGS sequence"/>
</dbReference>
<keyword evidence="13" id="KW-1185">Reference proteome</keyword>
<evidence type="ECO:0000256" key="10">
    <source>
        <dbReference type="ARBA" id="ARBA00032441"/>
    </source>
</evidence>
<evidence type="ECO:0000256" key="2">
    <source>
        <dbReference type="ARBA" id="ARBA00007599"/>
    </source>
</evidence>
<dbReference type="Pfam" id="PF01636">
    <property type="entry name" value="APH"/>
    <property type="match status" value="1"/>
</dbReference>
<dbReference type="EMBL" id="NHSJ01000137">
    <property type="protein sequence ID" value="PPQ26116.1"/>
    <property type="molecule type" value="Genomic_DNA"/>
</dbReference>
<dbReference type="GO" id="GO:0005737">
    <property type="term" value="C:cytoplasm"/>
    <property type="evidence" value="ECO:0007669"/>
    <property type="project" value="UniProtKB-SubCell"/>
</dbReference>
<gene>
    <name evidence="12" type="ORF">CCR94_23150</name>
</gene>
<keyword evidence="4" id="KW-0963">Cytoplasm</keyword>
<dbReference type="InterPro" id="IPR003442">
    <property type="entry name" value="T6A_TsaE"/>
</dbReference>
<dbReference type="Gene3D" id="3.30.200.20">
    <property type="entry name" value="Phosphorylase Kinase, domain 1"/>
    <property type="match status" value="1"/>
</dbReference>
<sequence length="506" mass="55541">MTHPVWRVELQDEAATRALAEDIAEFVGPGDLVTLSGDLGAGKTTFVRALLRCLAGDPELETPSPTFTLMQVYETPRCPVVHADFYRVQDPRELVELGWSEASEGALVIVEWAERAGDELANDRLNVALVPDSSRGPTYRRAEISGTGAMAQRLAQTRGAQSVLERSGWRHAERTRLQGDASSRAYDLLRRPNGEMAILMISPPRPDGPAIKNGKSYSAWVHLAENIGPFVAVDAGLRALGLSAPAIYAADLETGFAVLENLGTAGVVNNDGPIADRYLEAAAVLAFLHSRDLPDALPLGEGQYTLPCYDVDALVTETELLLDWYAPHVGLNFASGARAQFENAWRAILAAPLAEQKTWCLRDYHSPNLLWLEDRPGLRRVGLLDFQDCVLGPAAYDLVSLAQDARVDVSDDLELKLLGAYALARKRAFAAFDMAAFAASYAAMGAQRASKIIGIFARLDRRDNKPAYLKHLPRVIRYLNKNLRHPALAELKLWFEQNLPQLLLEP</sequence>
<dbReference type="SUPFAM" id="SSF56112">
    <property type="entry name" value="Protein kinase-like (PK-like)"/>
    <property type="match status" value="1"/>
</dbReference>
<keyword evidence="9" id="KW-0460">Magnesium</keyword>
<evidence type="ECO:0000256" key="9">
    <source>
        <dbReference type="ARBA" id="ARBA00022842"/>
    </source>
</evidence>
<keyword evidence="7" id="KW-0547">Nucleotide-binding</keyword>
<evidence type="ECO:0000256" key="5">
    <source>
        <dbReference type="ARBA" id="ARBA00022694"/>
    </source>
</evidence>
<keyword evidence="6" id="KW-0479">Metal-binding</keyword>
<keyword evidence="5" id="KW-0819">tRNA processing</keyword>
<evidence type="ECO:0000256" key="6">
    <source>
        <dbReference type="ARBA" id="ARBA00022723"/>
    </source>
</evidence>
<dbReference type="GO" id="GO:0002949">
    <property type="term" value="P:tRNA threonylcarbamoyladenosine modification"/>
    <property type="evidence" value="ECO:0007669"/>
    <property type="project" value="InterPro"/>
</dbReference>
<name>A0A2S6MUS3_9HYPH</name>
<keyword evidence="8" id="KW-0067">ATP-binding</keyword>
<dbReference type="NCBIfam" id="TIGR00150">
    <property type="entry name" value="T6A_YjeE"/>
    <property type="match status" value="1"/>
</dbReference>
<proteinExistence type="inferred from homology"/>
<evidence type="ECO:0000256" key="8">
    <source>
        <dbReference type="ARBA" id="ARBA00022840"/>
    </source>
</evidence>
<dbReference type="AlphaFoldDB" id="A0A2S6MUS3"/>
<dbReference type="Gene3D" id="3.40.50.300">
    <property type="entry name" value="P-loop containing nucleotide triphosphate hydrolases"/>
    <property type="match status" value="1"/>
</dbReference>
<organism evidence="12 13">
    <name type="scientific">Rhodoblastus sphagnicola</name>
    <dbReference type="NCBI Taxonomy" id="333368"/>
    <lineage>
        <taxon>Bacteria</taxon>
        <taxon>Pseudomonadati</taxon>
        <taxon>Pseudomonadota</taxon>
        <taxon>Alphaproteobacteria</taxon>
        <taxon>Hyphomicrobiales</taxon>
        <taxon>Rhodoblastaceae</taxon>
        <taxon>Rhodoblastus</taxon>
    </lineage>
</organism>
<dbReference type="RefSeq" id="WP_104510655.1">
    <property type="nucleotide sequence ID" value="NZ_JACIGC010000002.1"/>
</dbReference>